<evidence type="ECO:0000259" key="1">
    <source>
        <dbReference type="Pfam" id="PF05641"/>
    </source>
</evidence>
<sequence length="260" mass="29521">MGWRSIGMGAFRPKVGQMMEERSFLHGFRGAWFRCKIKEVSGAGYQTKIVVEYPDFPEQKSLSPMLYRKPNKTKSAKMELMFRPQYPLMYRESQLLEINTISEEAVIVTDAWKIHLLPPPAGEGSSYEASCKDLRPSLDWTPEHEGISNLTNHDIGLGSLGNRHVARASVKRKEIQIDCMNASMEHKETKSHLIGKKSDENISLHSTCFPSPVSEVAILDLEKLLDRVKWMKHILQSGTSLSNTMPPLWTFVEHCPPVPK</sequence>
<dbReference type="PANTHER" id="PTHR36805:SF7">
    <property type="entry name" value="AGENET DOMAIN-CONTAINING PROTEIN"/>
    <property type="match status" value="1"/>
</dbReference>
<evidence type="ECO:0000313" key="2">
    <source>
        <dbReference type="EMBL" id="KAJ4836490.1"/>
    </source>
</evidence>
<reference evidence="2" key="1">
    <citation type="submission" date="2022-02" db="EMBL/GenBank/DDBJ databases">
        <authorList>
            <person name="Henning P.M."/>
            <person name="McCubbin A.G."/>
            <person name="Shore J.S."/>
        </authorList>
    </citation>
    <scope>NUCLEOTIDE SEQUENCE</scope>
    <source>
        <strain evidence="2">F60SS</strain>
        <tissue evidence="2">Leaves</tissue>
    </source>
</reference>
<dbReference type="AlphaFoldDB" id="A0A9Q0JD97"/>
<dbReference type="OrthoDB" id="1894168at2759"/>
<dbReference type="Pfam" id="PF05641">
    <property type="entry name" value="Agenet"/>
    <property type="match status" value="1"/>
</dbReference>
<organism evidence="2 3">
    <name type="scientific">Turnera subulata</name>
    <dbReference type="NCBI Taxonomy" id="218843"/>
    <lineage>
        <taxon>Eukaryota</taxon>
        <taxon>Viridiplantae</taxon>
        <taxon>Streptophyta</taxon>
        <taxon>Embryophyta</taxon>
        <taxon>Tracheophyta</taxon>
        <taxon>Spermatophyta</taxon>
        <taxon>Magnoliopsida</taxon>
        <taxon>eudicotyledons</taxon>
        <taxon>Gunneridae</taxon>
        <taxon>Pentapetalae</taxon>
        <taxon>rosids</taxon>
        <taxon>fabids</taxon>
        <taxon>Malpighiales</taxon>
        <taxon>Passifloraceae</taxon>
        <taxon>Turnera</taxon>
    </lineage>
</organism>
<feature type="domain" description="Agenet-like" evidence="1">
    <location>
        <begin position="16"/>
        <end position="60"/>
    </location>
</feature>
<keyword evidence="3" id="KW-1185">Reference proteome</keyword>
<gene>
    <name evidence="2" type="ORF">Tsubulata_031397</name>
</gene>
<dbReference type="InterPro" id="IPR008395">
    <property type="entry name" value="Agenet-like_dom"/>
</dbReference>
<dbReference type="EMBL" id="JAKUCV010004106">
    <property type="protein sequence ID" value="KAJ4836490.1"/>
    <property type="molecule type" value="Genomic_DNA"/>
</dbReference>
<name>A0A9Q0JD97_9ROSI</name>
<dbReference type="PANTHER" id="PTHR36805">
    <property type="entry name" value="AGENET DOMAIN-CONTAINING PROTEIN"/>
    <property type="match status" value="1"/>
</dbReference>
<evidence type="ECO:0000313" key="3">
    <source>
        <dbReference type="Proteomes" id="UP001141552"/>
    </source>
</evidence>
<comment type="caution">
    <text evidence="2">The sequence shown here is derived from an EMBL/GenBank/DDBJ whole genome shotgun (WGS) entry which is preliminary data.</text>
</comment>
<reference evidence="2" key="2">
    <citation type="journal article" date="2023" name="Plants (Basel)">
        <title>Annotation of the Turnera subulata (Passifloraceae) Draft Genome Reveals the S-Locus Evolved after the Divergence of Turneroideae from Passifloroideae in a Stepwise Manner.</title>
        <authorList>
            <person name="Henning P.M."/>
            <person name="Roalson E.H."/>
            <person name="Mir W."/>
            <person name="McCubbin A.G."/>
            <person name="Shore J.S."/>
        </authorList>
    </citation>
    <scope>NUCLEOTIDE SEQUENCE</scope>
    <source>
        <strain evidence="2">F60SS</strain>
    </source>
</reference>
<accession>A0A9Q0JD97</accession>
<dbReference type="Proteomes" id="UP001141552">
    <property type="component" value="Unassembled WGS sequence"/>
</dbReference>
<protein>
    <recommendedName>
        <fullName evidence="1">Agenet-like domain-containing protein</fullName>
    </recommendedName>
</protein>
<proteinExistence type="predicted"/>